<evidence type="ECO:0000313" key="4">
    <source>
        <dbReference type="Proteomes" id="UP001591681"/>
    </source>
</evidence>
<organism evidence="3 4">
    <name type="scientific">Coilia grayii</name>
    <name type="common">Gray's grenadier anchovy</name>
    <dbReference type="NCBI Taxonomy" id="363190"/>
    <lineage>
        <taxon>Eukaryota</taxon>
        <taxon>Metazoa</taxon>
        <taxon>Chordata</taxon>
        <taxon>Craniata</taxon>
        <taxon>Vertebrata</taxon>
        <taxon>Euteleostomi</taxon>
        <taxon>Actinopterygii</taxon>
        <taxon>Neopterygii</taxon>
        <taxon>Teleostei</taxon>
        <taxon>Clupei</taxon>
        <taxon>Clupeiformes</taxon>
        <taxon>Clupeoidei</taxon>
        <taxon>Engraulidae</taxon>
        <taxon>Coilinae</taxon>
        <taxon>Coilia</taxon>
    </lineage>
</organism>
<evidence type="ECO:0000256" key="1">
    <source>
        <dbReference type="SAM" id="MobiDB-lite"/>
    </source>
</evidence>
<accession>A0ABD1J0L1</accession>
<dbReference type="PANTHER" id="PTHR36981:SF9">
    <property type="entry name" value="NANOR-RELATED"/>
    <property type="match status" value="1"/>
</dbReference>
<name>A0ABD1J0L1_9TELE</name>
<feature type="region of interest" description="Disordered" evidence="1">
    <location>
        <begin position="1"/>
        <end position="21"/>
    </location>
</feature>
<comment type="caution">
    <text evidence="3">The sequence shown here is derived from an EMBL/GenBank/DDBJ whole genome shotgun (WGS) entry which is preliminary data.</text>
</comment>
<dbReference type="PANTHER" id="PTHR36981">
    <property type="entry name" value="ZGC:195170"/>
    <property type="match status" value="1"/>
</dbReference>
<feature type="transmembrane region" description="Helical" evidence="2">
    <location>
        <begin position="119"/>
        <end position="135"/>
    </location>
</feature>
<evidence type="ECO:0000313" key="3">
    <source>
        <dbReference type="EMBL" id="KAL2080732.1"/>
    </source>
</evidence>
<dbReference type="AlphaFoldDB" id="A0ABD1J0L1"/>
<keyword evidence="2" id="KW-0472">Membrane</keyword>
<reference evidence="3 4" key="1">
    <citation type="submission" date="2024-09" db="EMBL/GenBank/DDBJ databases">
        <title>A chromosome-level genome assembly of Gray's grenadier anchovy, Coilia grayii.</title>
        <authorList>
            <person name="Fu Z."/>
        </authorList>
    </citation>
    <scope>NUCLEOTIDE SEQUENCE [LARGE SCALE GENOMIC DNA]</scope>
    <source>
        <strain evidence="3">G4</strain>
        <tissue evidence="3">Muscle</tissue>
    </source>
</reference>
<gene>
    <name evidence="3" type="ORF">ACEWY4_024525</name>
</gene>
<dbReference type="EMBL" id="JBHFQA010000021">
    <property type="protein sequence ID" value="KAL2080732.1"/>
    <property type="molecule type" value="Genomic_DNA"/>
</dbReference>
<keyword evidence="2" id="KW-1133">Transmembrane helix</keyword>
<proteinExistence type="predicted"/>
<protein>
    <submittedName>
        <fullName evidence="3">Uncharacterized protein</fullName>
    </submittedName>
</protein>
<evidence type="ECO:0000256" key="2">
    <source>
        <dbReference type="SAM" id="Phobius"/>
    </source>
</evidence>
<keyword evidence="2" id="KW-0812">Transmembrane</keyword>
<sequence length="155" mass="17737">MEHAIVQGFQLDPESDPEGEAPEEVATQRVQQDVSEWCHCGNCGTMPSEAENICCLEIQIPHVVTRRLREVEGQLTCMVDHPGLEPVCLNVYSLQNARQIYRTDYCPLCLRGIHRRYRYLSYRSFVMVLVLWLLGTQNPGCYSSVRSPTHLLRVS</sequence>
<dbReference type="Proteomes" id="UP001591681">
    <property type="component" value="Unassembled WGS sequence"/>
</dbReference>
<keyword evidence="4" id="KW-1185">Reference proteome</keyword>